<reference evidence="1 2" key="1">
    <citation type="submission" date="2016-04" db="EMBL/GenBank/DDBJ databases">
        <title>Genome analyses suggest a sexual origin of heterokaryosis in a supposedly ancient asexual fungus.</title>
        <authorList>
            <person name="Ropars J."/>
            <person name="Sedzielewska K."/>
            <person name="Noel J."/>
            <person name="Charron P."/>
            <person name="Farinelli L."/>
            <person name="Marton T."/>
            <person name="Kruger M."/>
            <person name="Pelin A."/>
            <person name="Brachmann A."/>
            <person name="Corradi N."/>
        </authorList>
    </citation>
    <scope>NUCLEOTIDE SEQUENCE [LARGE SCALE GENOMIC DNA]</scope>
    <source>
        <strain evidence="1 2">A5</strain>
    </source>
</reference>
<dbReference type="Proteomes" id="UP000232722">
    <property type="component" value="Unassembled WGS sequence"/>
</dbReference>
<name>A0A2N0P148_9GLOM</name>
<evidence type="ECO:0000313" key="2">
    <source>
        <dbReference type="Proteomes" id="UP000232722"/>
    </source>
</evidence>
<dbReference type="EMBL" id="LLXJ01001847">
    <property type="protein sequence ID" value="PKC00516.1"/>
    <property type="molecule type" value="Genomic_DNA"/>
</dbReference>
<dbReference type="AlphaFoldDB" id="A0A2N0P148"/>
<protein>
    <submittedName>
        <fullName evidence="1">Uncharacterized protein</fullName>
    </submittedName>
</protein>
<comment type="caution">
    <text evidence="1">The sequence shown here is derived from an EMBL/GenBank/DDBJ whole genome shotgun (WGS) entry which is preliminary data.</text>
</comment>
<organism evidence="1 2">
    <name type="scientific">Rhizophagus irregularis</name>
    <dbReference type="NCBI Taxonomy" id="588596"/>
    <lineage>
        <taxon>Eukaryota</taxon>
        <taxon>Fungi</taxon>
        <taxon>Fungi incertae sedis</taxon>
        <taxon>Mucoromycota</taxon>
        <taxon>Glomeromycotina</taxon>
        <taxon>Glomeromycetes</taxon>
        <taxon>Glomerales</taxon>
        <taxon>Glomeraceae</taxon>
        <taxon>Rhizophagus</taxon>
    </lineage>
</organism>
<accession>A0A2N0P148</accession>
<evidence type="ECO:0000313" key="1">
    <source>
        <dbReference type="EMBL" id="PKC00516.1"/>
    </source>
</evidence>
<gene>
    <name evidence="1" type="ORF">RhiirA5_428059</name>
</gene>
<proteinExistence type="predicted"/>
<sequence length="67" mass="8098">MDINFVNRKDVEDLIENKLALKLKELKYREKDLALKERELALRECEAKIRVIKLSNCEKERKLIIRK</sequence>
<reference evidence="1 2" key="2">
    <citation type="submission" date="2017-09" db="EMBL/GenBank/DDBJ databases">
        <title>Extensive intraspecific genome diversity in a model arbuscular mycorrhizal fungus.</title>
        <authorList>
            <person name="Chen E.C."/>
            <person name="Morin E."/>
            <person name="Beaudet D."/>
            <person name="Noel J."/>
            <person name="Ndikumana S."/>
            <person name="Charron P."/>
            <person name="St-Onge C."/>
            <person name="Giorgi J."/>
            <person name="Grigoriev I.V."/>
            <person name="Roux C."/>
            <person name="Martin F.M."/>
            <person name="Corradi N."/>
        </authorList>
    </citation>
    <scope>NUCLEOTIDE SEQUENCE [LARGE SCALE GENOMIC DNA]</scope>
    <source>
        <strain evidence="1 2">A5</strain>
    </source>
</reference>